<protein>
    <recommendedName>
        <fullName evidence="9">Zinc finger piccolo-type domain-containing protein</fullName>
    </recommendedName>
</protein>
<name>A0A8C9XNP4_SANLU</name>
<reference evidence="10" key="1">
    <citation type="submission" date="2025-08" db="UniProtKB">
        <authorList>
            <consortium name="Ensembl"/>
        </authorList>
    </citation>
    <scope>IDENTIFICATION</scope>
</reference>
<dbReference type="GO" id="GO:1904071">
    <property type="term" value="P:presynaptic active zone assembly"/>
    <property type="evidence" value="ECO:0007669"/>
    <property type="project" value="TreeGrafter"/>
</dbReference>
<dbReference type="Proteomes" id="UP000694568">
    <property type="component" value="Unplaced"/>
</dbReference>
<organism evidence="10 11">
    <name type="scientific">Sander lucioperca</name>
    <name type="common">Pike-perch</name>
    <name type="synonym">Perca lucioperca</name>
    <dbReference type="NCBI Taxonomy" id="283035"/>
    <lineage>
        <taxon>Eukaryota</taxon>
        <taxon>Metazoa</taxon>
        <taxon>Chordata</taxon>
        <taxon>Craniata</taxon>
        <taxon>Vertebrata</taxon>
        <taxon>Euteleostomi</taxon>
        <taxon>Actinopterygii</taxon>
        <taxon>Neopterygii</taxon>
        <taxon>Teleostei</taxon>
        <taxon>Neoteleostei</taxon>
        <taxon>Acanthomorphata</taxon>
        <taxon>Eupercaria</taxon>
        <taxon>Perciformes</taxon>
        <taxon>Percoidei</taxon>
        <taxon>Percidae</taxon>
        <taxon>Luciopercinae</taxon>
        <taxon>Sander</taxon>
    </lineage>
</organism>
<dbReference type="GO" id="GO:0098882">
    <property type="term" value="F:structural constituent of presynaptic active zone"/>
    <property type="evidence" value="ECO:0007669"/>
    <property type="project" value="TreeGrafter"/>
</dbReference>
<dbReference type="Ensembl" id="ENSSLUT00000012263.1">
    <property type="protein sequence ID" value="ENSSLUP00000011858.1"/>
    <property type="gene ID" value="ENSSLUG00000005637.1"/>
</dbReference>
<evidence type="ECO:0000256" key="6">
    <source>
        <dbReference type="ARBA" id="ARBA00023273"/>
    </source>
</evidence>
<dbReference type="GeneTree" id="ENSGT00620000087961"/>
<feature type="compositionally biased region" description="Polar residues" evidence="8">
    <location>
        <begin position="277"/>
        <end position="308"/>
    </location>
</feature>
<feature type="region of interest" description="Disordered" evidence="8">
    <location>
        <begin position="1"/>
        <end position="87"/>
    </location>
</feature>
<keyword evidence="3" id="KW-0863">Zinc-finger</keyword>
<feature type="domain" description="Zinc finger piccolo-type" evidence="9">
    <location>
        <begin position="191"/>
        <end position="248"/>
    </location>
</feature>
<evidence type="ECO:0000313" key="11">
    <source>
        <dbReference type="Proteomes" id="UP000694568"/>
    </source>
</evidence>
<evidence type="ECO:0000256" key="8">
    <source>
        <dbReference type="SAM" id="MobiDB-lite"/>
    </source>
</evidence>
<evidence type="ECO:0000256" key="4">
    <source>
        <dbReference type="ARBA" id="ARBA00022833"/>
    </source>
</evidence>
<keyword evidence="1" id="KW-0479">Metal-binding</keyword>
<dbReference type="PANTHER" id="PTHR14113:SF1">
    <property type="entry name" value="PROTEIN BASSOON"/>
    <property type="match status" value="1"/>
</dbReference>
<evidence type="ECO:0000259" key="9">
    <source>
        <dbReference type="Pfam" id="PF05715"/>
    </source>
</evidence>
<accession>A0A8C9XNP4</accession>
<evidence type="ECO:0000256" key="5">
    <source>
        <dbReference type="ARBA" id="ARBA00023018"/>
    </source>
</evidence>
<dbReference type="GO" id="GO:0048788">
    <property type="term" value="C:cytoskeleton of presynaptic active zone"/>
    <property type="evidence" value="ECO:0007669"/>
    <property type="project" value="TreeGrafter"/>
</dbReference>
<dbReference type="InterPro" id="IPR011011">
    <property type="entry name" value="Znf_FYVE_PHD"/>
</dbReference>
<evidence type="ECO:0000256" key="1">
    <source>
        <dbReference type="ARBA" id="ARBA00022723"/>
    </source>
</evidence>
<feature type="compositionally biased region" description="Basic and acidic residues" evidence="8">
    <location>
        <begin position="340"/>
        <end position="371"/>
    </location>
</feature>
<comment type="subcellular location">
    <subcellularLocation>
        <location evidence="7">Presynaptic active zone</location>
    </subcellularLocation>
</comment>
<dbReference type="AlphaFoldDB" id="A0A8C9XNP4"/>
<keyword evidence="6" id="KW-0966">Cell projection</keyword>
<feature type="compositionally biased region" description="Low complexity" evidence="8">
    <location>
        <begin position="42"/>
        <end position="65"/>
    </location>
</feature>
<dbReference type="InterPro" id="IPR008899">
    <property type="entry name" value="Znf_piccolo"/>
</dbReference>
<keyword evidence="4" id="KW-0862">Zinc</keyword>
<dbReference type="GO" id="GO:0035418">
    <property type="term" value="P:protein localization to synapse"/>
    <property type="evidence" value="ECO:0007669"/>
    <property type="project" value="TreeGrafter"/>
</dbReference>
<dbReference type="InterPro" id="IPR052098">
    <property type="entry name" value="Presynaptic_Scaffold_Bsn/Pclo"/>
</dbReference>
<keyword evidence="5" id="KW-0770">Synapse</keyword>
<evidence type="ECO:0000256" key="2">
    <source>
        <dbReference type="ARBA" id="ARBA00022737"/>
    </source>
</evidence>
<dbReference type="GO" id="GO:0098982">
    <property type="term" value="C:GABA-ergic synapse"/>
    <property type="evidence" value="ECO:0007669"/>
    <property type="project" value="TreeGrafter"/>
</dbReference>
<evidence type="ECO:0000256" key="7">
    <source>
        <dbReference type="ARBA" id="ARBA00034101"/>
    </source>
</evidence>
<feature type="compositionally biased region" description="Polar residues" evidence="8">
    <location>
        <begin position="11"/>
        <end position="25"/>
    </location>
</feature>
<dbReference type="GO" id="GO:0098978">
    <property type="term" value="C:glutamatergic synapse"/>
    <property type="evidence" value="ECO:0007669"/>
    <property type="project" value="TreeGrafter"/>
</dbReference>
<evidence type="ECO:0000313" key="10">
    <source>
        <dbReference type="Ensembl" id="ENSSLUP00000011858.1"/>
    </source>
</evidence>
<keyword evidence="11" id="KW-1185">Reference proteome</keyword>
<feature type="region of interest" description="Disordered" evidence="8">
    <location>
        <begin position="131"/>
        <end position="185"/>
    </location>
</feature>
<dbReference type="InterPro" id="IPR013083">
    <property type="entry name" value="Znf_RING/FYVE/PHD"/>
</dbReference>
<feature type="region of interest" description="Disordered" evidence="8">
    <location>
        <begin position="251"/>
        <end position="374"/>
    </location>
</feature>
<dbReference type="Pfam" id="PF05715">
    <property type="entry name" value="zf-piccolo"/>
    <property type="match status" value="1"/>
</dbReference>
<dbReference type="GO" id="GO:0008270">
    <property type="term" value="F:zinc ion binding"/>
    <property type="evidence" value="ECO:0007669"/>
    <property type="project" value="UniProtKB-KW"/>
</dbReference>
<keyword evidence="2" id="KW-0677">Repeat</keyword>
<sequence length="428" mass="45489">MQRALGIDMTTPRSMSQQQIHSPSHQAKPIVQPQQPAPQPIQPAAAAQPKPLAQSQPTQRQQQPSAGSSPAHRPQSQAPPPAQDGLTKLFGFGASLLNQASTLINVDPLATASTQPSPARGKVVFSNATTDIKQQQQGAPGTKPFSTGGPHAPTQMGGPHAPSQMGGPHAPSQMGGPHAPTQMEPVKPKVNCPLCKTELNIGSSDPPNYNSCTQCQSQVCNLCGFNPTPHLVEKKEWLCLNCQTQRLMSGGGLDEPSLPVPHPSPKHQPMGSPRHQVPTSQQSPLHKSTNQQGPRPAQPQTQKAQAGTGSSGPFAPTAAKQPTDTKTTTPAPAPISTTETQKHPKPTEEKPKSEPENQTAKDTKPSQKKGEQITPIKEIKKSRHYDVSLILLSNILDNQTELPYRFTSSIQSDTVFTLADFLLGGGGI</sequence>
<feature type="compositionally biased region" description="Low complexity" evidence="8">
    <location>
        <begin position="315"/>
        <end position="339"/>
    </location>
</feature>
<proteinExistence type="predicted"/>
<reference evidence="10" key="2">
    <citation type="submission" date="2025-09" db="UniProtKB">
        <authorList>
            <consortium name="Ensembl"/>
        </authorList>
    </citation>
    <scope>IDENTIFICATION</scope>
</reference>
<dbReference type="Gene3D" id="3.30.40.10">
    <property type="entry name" value="Zinc/RING finger domain, C3HC4 (zinc finger)"/>
    <property type="match status" value="1"/>
</dbReference>
<dbReference type="PANTHER" id="PTHR14113">
    <property type="entry name" value="PICCOLO/BASSOON"/>
    <property type="match status" value="1"/>
</dbReference>
<evidence type="ECO:0000256" key="3">
    <source>
        <dbReference type="ARBA" id="ARBA00022771"/>
    </source>
</evidence>
<dbReference type="SUPFAM" id="SSF57903">
    <property type="entry name" value="FYVE/PHD zinc finger"/>
    <property type="match status" value="1"/>
</dbReference>
<dbReference type="GO" id="GO:0030424">
    <property type="term" value="C:axon"/>
    <property type="evidence" value="ECO:0007669"/>
    <property type="project" value="TreeGrafter"/>
</dbReference>